<dbReference type="EMBL" id="JASXSZ010000004">
    <property type="protein sequence ID" value="MDL9980524.1"/>
    <property type="molecule type" value="Genomic_DNA"/>
</dbReference>
<dbReference type="Gene3D" id="3.90.950.20">
    <property type="entry name" value="CinA-like"/>
    <property type="match status" value="1"/>
</dbReference>
<dbReference type="Pfam" id="PF02464">
    <property type="entry name" value="CinA"/>
    <property type="match status" value="1"/>
</dbReference>
<proteinExistence type="predicted"/>
<dbReference type="Proteomes" id="UP001235064">
    <property type="component" value="Unassembled WGS sequence"/>
</dbReference>
<feature type="domain" description="CinA C-terminal" evidence="1">
    <location>
        <begin position="9"/>
        <end position="158"/>
    </location>
</feature>
<evidence type="ECO:0000313" key="2">
    <source>
        <dbReference type="EMBL" id="MDL9980524.1"/>
    </source>
</evidence>
<evidence type="ECO:0000313" key="3">
    <source>
        <dbReference type="Proteomes" id="UP001235064"/>
    </source>
</evidence>
<dbReference type="InterPro" id="IPR036653">
    <property type="entry name" value="CinA-like_C"/>
</dbReference>
<dbReference type="RefSeq" id="WP_286289472.1">
    <property type="nucleotide sequence ID" value="NZ_JASXSZ010000004.1"/>
</dbReference>
<accession>A0ABT7N1E0</accession>
<keyword evidence="3" id="KW-1185">Reference proteome</keyword>
<dbReference type="NCBIfam" id="TIGR00199">
    <property type="entry name" value="PncC_domain"/>
    <property type="match status" value="1"/>
</dbReference>
<sequence length="161" mass="16072">MSTADAELEALARVVLEGLARRAWSIGIAESLTGGLVVASLVSIPGASAHVRGAVVAYATDLKQSILGVDAALLAAHGPVHPEVAMQMAQGVRRVTSADVGVSTTGIAGPDSPDGQPVGTVHMAVATPDGAAVRSLVLPGDRDAVRRGSVRAALEAVAVSL</sequence>
<organism evidence="2 3">
    <name type="scientific">Microbacterium candidum</name>
    <dbReference type="NCBI Taxonomy" id="3041922"/>
    <lineage>
        <taxon>Bacteria</taxon>
        <taxon>Bacillati</taxon>
        <taxon>Actinomycetota</taxon>
        <taxon>Actinomycetes</taxon>
        <taxon>Micrococcales</taxon>
        <taxon>Microbacteriaceae</taxon>
        <taxon>Microbacterium</taxon>
    </lineage>
</organism>
<dbReference type="SUPFAM" id="SSF142433">
    <property type="entry name" value="CinA-like"/>
    <property type="match status" value="1"/>
</dbReference>
<evidence type="ECO:0000259" key="1">
    <source>
        <dbReference type="Pfam" id="PF02464"/>
    </source>
</evidence>
<comment type="caution">
    <text evidence="2">The sequence shown here is derived from an EMBL/GenBank/DDBJ whole genome shotgun (WGS) entry which is preliminary data.</text>
</comment>
<name>A0ABT7N1E0_9MICO</name>
<reference evidence="2 3" key="1">
    <citation type="submission" date="2023-06" db="EMBL/GenBank/DDBJ databases">
        <title>Microbacterium sp. nov., isolated from a waste landfill.</title>
        <authorList>
            <person name="Wen W."/>
        </authorList>
    </citation>
    <scope>NUCLEOTIDE SEQUENCE [LARGE SCALE GENOMIC DNA]</scope>
    <source>
        <strain evidence="2 3">ASV49</strain>
    </source>
</reference>
<dbReference type="InterPro" id="IPR008136">
    <property type="entry name" value="CinA_C"/>
</dbReference>
<gene>
    <name evidence="2" type="ORF">QSV35_14370</name>
</gene>
<protein>
    <submittedName>
        <fullName evidence="2">Nicotinamide-nucleotide amidohydrolase family protein</fullName>
    </submittedName>
</protein>